<evidence type="ECO:0000313" key="6">
    <source>
        <dbReference type="Proteomes" id="UP001319080"/>
    </source>
</evidence>
<dbReference type="Pfam" id="PF09087">
    <property type="entry name" value="Cyc-maltodext_N"/>
    <property type="match status" value="1"/>
</dbReference>
<keyword evidence="6" id="KW-1185">Reference proteome</keyword>
<dbReference type="SUPFAM" id="SSF51445">
    <property type="entry name" value="(Trans)glycosidases"/>
    <property type="match status" value="1"/>
</dbReference>
<reference evidence="5 6" key="1">
    <citation type="submission" date="2021-05" db="EMBL/GenBank/DDBJ databases">
        <title>A Polyphasic approach of four new species of the genus Ohtaekwangia: Ohtaekwangia histidinii sp. nov., Ohtaekwangia cretensis sp. nov., Ohtaekwangia indiensis sp. nov., Ohtaekwangia reichenbachii sp. nov. from diverse environment.</title>
        <authorList>
            <person name="Octaviana S."/>
        </authorList>
    </citation>
    <scope>NUCLEOTIDE SEQUENCE [LARGE SCALE GENOMIC DNA]</scope>
    <source>
        <strain evidence="5 6">PWU5</strain>
    </source>
</reference>
<dbReference type="GO" id="GO:0016798">
    <property type="term" value="F:hydrolase activity, acting on glycosyl bonds"/>
    <property type="evidence" value="ECO:0007669"/>
    <property type="project" value="UniProtKB-KW"/>
</dbReference>
<feature type="signal peptide" evidence="3">
    <location>
        <begin position="1"/>
        <end position="22"/>
    </location>
</feature>
<dbReference type="InterPro" id="IPR019492">
    <property type="entry name" value="Cyclo-malto-dextrinase_C"/>
</dbReference>
<comment type="caution">
    <text evidence="5">The sequence shown here is derived from an EMBL/GenBank/DDBJ whole genome shotgun (WGS) entry which is preliminary data.</text>
</comment>
<sequence>MHRRRAGLSAFFFVTFFLPLHAQNITVYPPHWWTGMKSPTLQLLVRSDDPAFNKRTVTVNYPGVTLQKVHPLEHGKYVALDLTIAPDARPGTVPLVFTTGKKTTRVNWSLKARTTDSPFAQGVTNKDLIYLAMADRFSNGDPTNDRIKGLRDQSLHRDSIFLRHGGDLQGIINHLDYLQDLGVTALWLMPVLKNDMPHRTEHGYAVTDHYTVDPRLGNNALYTRLSDELHRRNMKLIQDAVYNHVGLYHFFVQEKPTRDWLHEWPAYTNTTYKDQPLLDPHAARSDRERMSNGWFTPQMPDLNQQNPYVANFLIQHALWCVEEFRLDGWRIDTYIYNDLDFMNRCNQALLDQYPHLSLFGETWVHGVPNQAYFARNKFDIPFKSNLPGVTDFQAYLYGIVSALNEPFGWTNGVNRLYYTLANDFVYEDPTRNVIFLDNHDMSRFYSVVGEDIRKHKAGIAWLLTSRGVPQLYYGTEILMKGVANPDGWVRLDFPGGWPGDAANKFTTAGRTEKENEVFEWTRTLATFRKNSPALTTGTLTQYVPEDGIYVYFRHEGKQTVMCIFNTNDKPATVNTQRFAEGIGQHTGGTEIATGKKYTLGSVSLPEYYLLVLELTE</sequence>
<dbReference type="InterPro" id="IPR014756">
    <property type="entry name" value="Ig_E-set"/>
</dbReference>
<keyword evidence="1" id="KW-0378">Hydrolase</keyword>
<protein>
    <submittedName>
        <fullName evidence="5">Cyclomaltodextrinase N-terminal domain-containing protein</fullName>
    </submittedName>
</protein>
<dbReference type="GO" id="GO:0005975">
    <property type="term" value="P:carbohydrate metabolic process"/>
    <property type="evidence" value="ECO:0007669"/>
    <property type="project" value="InterPro"/>
</dbReference>
<dbReference type="Gene3D" id="2.60.40.1180">
    <property type="entry name" value="Golgi alpha-mannosidase II"/>
    <property type="match status" value="1"/>
</dbReference>
<dbReference type="Gene3D" id="3.20.20.80">
    <property type="entry name" value="Glycosidases"/>
    <property type="match status" value="1"/>
</dbReference>
<evidence type="ECO:0000313" key="5">
    <source>
        <dbReference type="EMBL" id="MBT1712268.1"/>
    </source>
</evidence>
<organism evidence="5 6">
    <name type="scientific">Dawidia cretensis</name>
    <dbReference type="NCBI Taxonomy" id="2782350"/>
    <lineage>
        <taxon>Bacteria</taxon>
        <taxon>Pseudomonadati</taxon>
        <taxon>Bacteroidota</taxon>
        <taxon>Cytophagia</taxon>
        <taxon>Cytophagales</taxon>
        <taxon>Chryseotaleaceae</taxon>
        <taxon>Dawidia</taxon>
    </lineage>
</organism>
<dbReference type="PANTHER" id="PTHR10357">
    <property type="entry name" value="ALPHA-AMYLASE FAMILY MEMBER"/>
    <property type="match status" value="1"/>
</dbReference>
<dbReference type="InterPro" id="IPR017853">
    <property type="entry name" value="GH"/>
</dbReference>
<dbReference type="InterPro" id="IPR013783">
    <property type="entry name" value="Ig-like_fold"/>
</dbReference>
<dbReference type="Pfam" id="PF10438">
    <property type="entry name" value="Cyc-maltodext_C"/>
    <property type="match status" value="1"/>
</dbReference>
<dbReference type="InterPro" id="IPR015171">
    <property type="entry name" value="Cyc-maltodext_N"/>
</dbReference>
<evidence type="ECO:0000256" key="1">
    <source>
        <dbReference type="ARBA" id="ARBA00022801"/>
    </source>
</evidence>
<dbReference type="EMBL" id="JAHESE010000057">
    <property type="protein sequence ID" value="MBT1712268.1"/>
    <property type="molecule type" value="Genomic_DNA"/>
</dbReference>
<dbReference type="InterPro" id="IPR013780">
    <property type="entry name" value="Glyco_hydro_b"/>
</dbReference>
<dbReference type="SUPFAM" id="SSF51011">
    <property type="entry name" value="Glycosyl hydrolase domain"/>
    <property type="match status" value="1"/>
</dbReference>
<name>A0AAP2E3A2_9BACT</name>
<dbReference type="InterPro" id="IPR006047">
    <property type="entry name" value="GH13_cat_dom"/>
</dbReference>
<dbReference type="SMART" id="SM00642">
    <property type="entry name" value="Aamy"/>
    <property type="match status" value="1"/>
</dbReference>
<accession>A0AAP2E3A2</accession>
<dbReference type="CDD" id="cd11340">
    <property type="entry name" value="AmyAc_bac_CMD_like_3"/>
    <property type="match status" value="1"/>
</dbReference>
<dbReference type="Proteomes" id="UP001319080">
    <property type="component" value="Unassembled WGS sequence"/>
</dbReference>
<dbReference type="SUPFAM" id="SSF81296">
    <property type="entry name" value="E set domains"/>
    <property type="match status" value="1"/>
</dbReference>
<feature type="domain" description="Glycosyl hydrolase family 13 catalytic" evidence="4">
    <location>
        <begin position="131"/>
        <end position="528"/>
    </location>
</feature>
<dbReference type="PANTHER" id="PTHR10357:SF210">
    <property type="entry name" value="MALTODEXTRIN GLUCOSIDASE"/>
    <property type="match status" value="1"/>
</dbReference>
<evidence type="ECO:0000259" key="4">
    <source>
        <dbReference type="SMART" id="SM00642"/>
    </source>
</evidence>
<feature type="chain" id="PRO_5042889911" evidence="3">
    <location>
        <begin position="23"/>
        <end position="616"/>
    </location>
</feature>
<proteinExistence type="predicted"/>
<dbReference type="AlphaFoldDB" id="A0AAP2E3A2"/>
<evidence type="ECO:0000256" key="2">
    <source>
        <dbReference type="ARBA" id="ARBA00023295"/>
    </source>
</evidence>
<keyword evidence="3" id="KW-0732">Signal</keyword>
<evidence type="ECO:0000256" key="3">
    <source>
        <dbReference type="SAM" id="SignalP"/>
    </source>
</evidence>
<dbReference type="RefSeq" id="WP_254087834.1">
    <property type="nucleotide sequence ID" value="NZ_JAHESE010000057.1"/>
</dbReference>
<gene>
    <name evidence="5" type="ORF">KK062_28760</name>
</gene>
<dbReference type="Pfam" id="PF00128">
    <property type="entry name" value="Alpha-amylase"/>
    <property type="match status" value="1"/>
</dbReference>
<dbReference type="Gene3D" id="2.60.40.10">
    <property type="entry name" value="Immunoglobulins"/>
    <property type="match status" value="1"/>
</dbReference>
<keyword evidence="2" id="KW-0326">Glycosidase</keyword>